<keyword evidence="1" id="KW-0472">Membrane</keyword>
<accession>A0A0A9DNL9</accession>
<sequence length="54" mass="6010">MTEGTDTHCALGKLMASCADSKSCIMYIFSLWMISFIRLPLTVAVTDHSFCKFS</sequence>
<evidence type="ECO:0000313" key="2">
    <source>
        <dbReference type="EMBL" id="JAD87250.1"/>
    </source>
</evidence>
<reference evidence="2" key="2">
    <citation type="journal article" date="2015" name="Data Brief">
        <title>Shoot transcriptome of the giant reed, Arundo donax.</title>
        <authorList>
            <person name="Barrero R.A."/>
            <person name="Guerrero F.D."/>
            <person name="Moolhuijzen P."/>
            <person name="Goolsby J.A."/>
            <person name="Tidwell J."/>
            <person name="Bellgard S.E."/>
            <person name="Bellgard M.I."/>
        </authorList>
    </citation>
    <scope>NUCLEOTIDE SEQUENCE</scope>
    <source>
        <tissue evidence="2">Shoot tissue taken approximately 20 cm above the soil surface</tissue>
    </source>
</reference>
<organism evidence="2">
    <name type="scientific">Arundo donax</name>
    <name type="common">Giant reed</name>
    <name type="synonym">Donax arundinaceus</name>
    <dbReference type="NCBI Taxonomy" id="35708"/>
    <lineage>
        <taxon>Eukaryota</taxon>
        <taxon>Viridiplantae</taxon>
        <taxon>Streptophyta</taxon>
        <taxon>Embryophyta</taxon>
        <taxon>Tracheophyta</taxon>
        <taxon>Spermatophyta</taxon>
        <taxon>Magnoliopsida</taxon>
        <taxon>Liliopsida</taxon>
        <taxon>Poales</taxon>
        <taxon>Poaceae</taxon>
        <taxon>PACMAD clade</taxon>
        <taxon>Arundinoideae</taxon>
        <taxon>Arundineae</taxon>
        <taxon>Arundo</taxon>
    </lineage>
</organism>
<dbReference type="EMBL" id="GBRH01210645">
    <property type="protein sequence ID" value="JAD87250.1"/>
    <property type="molecule type" value="Transcribed_RNA"/>
</dbReference>
<name>A0A0A9DNL9_ARUDO</name>
<proteinExistence type="predicted"/>
<protein>
    <submittedName>
        <fullName evidence="2">Uncharacterized protein</fullName>
    </submittedName>
</protein>
<keyword evidence="1" id="KW-1133">Transmembrane helix</keyword>
<keyword evidence="1" id="KW-0812">Transmembrane</keyword>
<reference evidence="2" key="1">
    <citation type="submission" date="2014-09" db="EMBL/GenBank/DDBJ databases">
        <authorList>
            <person name="Magalhaes I.L.F."/>
            <person name="Oliveira U."/>
            <person name="Santos F.R."/>
            <person name="Vidigal T.H.D.A."/>
            <person name="Brescovit A.D."/>
            <person name="Santos A.J."/>
        </authorList>
    </citation>
    <scope>NUCLEOTIDE SEQUENCE</scope>
    <source>
        <tissue evidence="2">Shoot tissue taken approximately 20 cm above the soil surface</tissue>
    </source>
</reference>
<feature type="transmembrane region" description="Helical" evidence="1">
    <location>
        <begin position="25"/>
        <end position="45"/>
    </location>
</feature>
<evidence type="ECO:0000256" key="1">
    <source>
        <dbReference type="SAM" id="Phobius"/>
    </source>
</evidence>
<dbReference type="AlphaFoldDB" id="A0A0A9DNL9"/>